<accession>A0A7J7U4H0</accession>
<proteinExistence type="predicted"/>
<gene>
    <name evidence="2" type="ORF">mMyoMyo1_004172</name>
</gene>
<dbReference type="AlphaFoldDB" id="A0A7J7U4H0"/>
<feature type="region of interest" description="Disordered" evidence="1">
    <location>
        <begin position="1"/>
        <end position="76"/>
    </location>
</feature>
<evidence type="ECO:0000313" key="3">
    <source>
        <dbReference type="Proteomes" id="UP000527355"/>
    </source>
</evidence>
<dbReference type="EMBL" id="JABWUV010000014">
    <property type="protein sequence ID" value="KAF6307793.1"/>
    <property type="molecule type" value="Genomic_DNA"/>
</dbReference>
<protein>
    <submittedName>
        <fullName evidence="2">Dual specificity phosphatase 11</fullName>
    </submittedName>
</protein>
<sequence>MMEPAHTTNNAVHQGPRNNVHWTQGYPTPRHFHTQTQDLQQSIRKFSQNQNVYQRGQNPPPPGPPGEDYSQGRYSWNVQPNASPVVQNQRWYPGSYYGLPYPAYYGWTQ</sequence>
<feature type="compositionally biased region" description="Polar residues" evidence="1">
    <location>
        <begin position="34"/>
        <end position="57"/>
    </location>
</feature>
<dbReference type="Proteomes" id="UP000527355">
    <property type="component" value="Unassembled WGS sequence"/>
</dbReference>
<keyword evidence="3" id="KW-1185">Reference proteome</keyword>
<evidence type="ECO:0000256" key="1">
    <source>
        <dbReference type="SAM" id="MobiDB-lite"/>
    </source>
</evidence>
<evidence type="ECO:0000313" key="2">
    <source>
        <dbReference type="EMBL" id="KAF6307793.1"/>
    </source>
</evidence>
<feature type="compositionally biased region" description="Polar residues" evidence="1">
    <location>
        <begin position="1"/>
        <end position="26"/>
    </location>
</feature>
<organism evidence="2 3">
    <name type="scientific">Myotis myotis</name>
    <name type="common">Greater mouse-eared bat</name>
    <name type="synonym">Vespertilio myotis</name>
    <dbReference type="NCBI Taxonomy" id="51298"/>
    <lineage>
        <taxon>Eukaryota</taxon>
        <taxon>Metazoa</taxon>
        <taxon>Chordata</taxon>
        <taxon>Craniata</taxon>
        <taxon>Vertebrata</taxon>
        <taxon>Euteleostomi</taxon>
        <taxon>Mammalia</taxon>
        <taxon>Eutheria</taxon>
        <taxon>Laurasiatheria</taxon>
        <taxon>Chiroptera</taxon>
        <taxon>Yangochiroptera</taxon>
        <taxon>Vespertilionidae</taxon>
        <taxon>Myotis</taxon>
    </lineage>
</organism>
<reference evidence="2 3" key="1">
    <citation type="journal article" date="2020" name="Nature">
        <title>Six reference-quality genomes reveal evolution of bat adaptations.</title>
        <authorList>
            <person name="Jebb D."/>
            <person name="Huang Z."/>
            <person name="Pippel M."/>
            <person name="Hughes G.M."/>
            <person name="Lavrichenko K."/>
            <person name="Devanna P."/>
            <person name="Winkler S."/>
            <person name="Jermiin L.S."/>
            <person name="Skirmuntt E.C."/>
            <person name="Katzourakis A."/>
            <person name="Burkitt-Gray L."/>
            <person name="Ray D.A."/>
            <person name="Sullivan K.A.M."/>
            <person name="Roscito J.G."/>
            <person name="Kirilenko B.M."/>
            <person name="Davalos L.M."/>
            <person name="Corthals A.P."/>
            <person name="Power M.L."/>
            <person name="Jones G."/>
            <person name="Ransome R.D."/>
            <person name="Dechmann D.K.N."/>
            <person name="Locatelli A.G."/>
            <person name="Puechmaille S.J."/>
            <person name="Fedrigo O."/>
            <person name="Jarvis E.D."/>
            <person name="Hiller M."/>
            <person name="Vernes S.C."/>
            <person name="Myers E.W."/>
            <person name="Teeling E.C."/>
        </authorList>
    </citation>
    <scope>NUCLEOTIDE SEQUENCE [LARGE SCALE GENOMIC DNA]</scope>
    <source>
        <strain evidence="2">MMyoMyo1</strain>
        <tissue evidence="2">Flight muscle</tissue>
    </source>
</reference>
<name>A0A7J7U4H0_MYOMY</name>
<dbReference type="VEuPathDB" id="HostDB:GeneID_118668850"/>
<comment type="caution">
    <text evidence="2">The sequence shown here is derived from an EMBL/GenBank/DDBJ whole genome shotgun (WGS) entry which is preliminary data.</text>
</comment>